<evidence type="ECO:0000313" key="2">
    <source>
        <dbReference type="Proteomes" id="UP000694892"/>
    </source>
</evidence>
<evidence type="ECO:0000313" key="1">
    <source>
        <dbReference type="EMBL" id="OCT67232.1"/>
    </source>
</evidence>
<dbReference type="EMBL" id="CM004480">
    <property type="protein sequence ID" value="OCT67232.1"/>
    <property type="molecule type" value="Genomic_DNA"/>
</dbReference>
<dbReference type="AlphaFoldDB" id="A0A974H723"/>
<dbReference type="Proteomes" id="UP000694892">
    <property type="component" value="Chromosome 8L"/>
</dbReference>
<name>A0A974H723_XENLA</name>
<sequence>MVSISYAILILPSNDGPLSIIAQWPIKSRFVIWRRESGGGKGFFLLKFLPSGRNFLLNGIGFSTYPFQVTNPLHDSKGLYRNTMNISLSQGQKICIEL</sequence>
<reference evidence="2" key="1">
    <citation type="journal article" date="2016" name="Nature">
        <title>Genome evolution in the allotetraploid frog Xenopus laevis.</title>
        <authorList>
            <person name="Session A.M."/>
            <person name="Uno Y."/>
            <person name="Kwon T."/>
            <person name="Chapman J.A."/>
            <person name="Toyoda A."/>
            <person name="Takahashi S."/>
            <person name="Fukui A."/>
            <person name="Hikosaka A."/>
            <person name="Suzuki A."/>
            <person name="Kondo M."/>
            <person name="van Heeringen S.J."/>
            <person name="Quigley I."/>
            <person name="Heinz S."/>
            <person name="Ogino H."/>
            <person name="Ochi H."/>
            <person name="Hellsten U."/>
            <person name="Lyons J.B."/>
            <person name="Simakov O."/>
            <person name="Putnam N."/>
            <person name="Stites J."/>
            <person name="Kuroki Y."/>
            <person name="Tanaka T."/>
            <person name="Michiue T."/>
            <person name="Watanabe M."/>
            <person name="Bogdanovic O."/>
            <person name="Lister R."/>
            <person name="Georgiou G."/>
            <person name="Paranjpe S.S."/>
            <person name="van Kruijsbergen I."/>
            <person name="Shu S."/>
            <person name="Carlson J."/>
            <person name="Kinoshita T."/>
            <person name="Ohta Y."/>
            <person name="Mawaribuchi S."/>
            <person name="Jenkins J."/>
            <person name="Grimwood J."/>
            <person name="Schmutz J."/>
            <person name="Mitros T."/>
            <person name="Mozaffari S.V."/>
            <person name="Suzuki Y."/>
            <person name="Haramoto Y."/>
            <person name="Yamamoto T.S."/>
            <person name="Takagi C."/>
            <person name="Heald R."/>
            <person name="Miller K."/>
            <person name="Haudenschild C."/>
            <person name="Kitzman J."/>
            <person name="Nakayama T."/>
            <person name="Izutsu Y."/>
            <person name="Robert J."/>
            <person name="Fortriede J."/>
            <person name="Burns K."/>
            <person name="Lotay V."/>
            <person name="Karimi K."/>
            <person name="Yasuoka Y."/>
            <person name="Dichmann D.S."/>
            <person name="Flajnik M.F."/>
            <person name="Houston D.W."/>
            <person name="Shendure J."/>
            <person name="DuPasquier L."/>
            <person name="Vize P.D."/>
            <person name="Zorn A.M."/>
            <person name="Ito M."/>
            <person name="Marcotte E.M."/>
            <person name="Wallingford J.B."/>
            <person name="Ito Y."/>
            <person name="Asashima M."/>
            <person name="Ueno N."/>
            <person name="Matsuda Y."/>
            <person name="Veenstra G.J."/>
            <person name="Fujiyama A."/>
            <person name="Harland R.M."/>
            <person name="Taira M."/>
            <person name="Rokhsar D.S."/>
        </authorList>
    </citation>
    <scope>NUCLEOTIDE SEQUENCE [LARGE SCALE GENOMIC DNA]</scope>
    <source>
        <strain evidence="2">J</strain>
    </source>
</reference>
<protein>
    <submittedName>
        <fullName evidence="1">Uncharacterized protein</fullName>
    </submittedName>
</protein>
<accession>A0A974H723</accession>
<proteinExistence type="predicted"/>
<organism evidence="1 2">
    <name type="scientific">Xenopus laevis</name>
    <name type="common">African clawed frog</name>
    <dbReference type="NCBI Taxonomy" id="8355"/>
    <lineage>
        <taxon>Eukaryota</taxon>
        <taxon>Metazoa</taxon>
        <taxon>Chordata</taxon>
        <taxon>Craniata</taxon>
        <taxon>Vertebrata</taxon>
        <taxon>Euteleostomi</taxon>
        <taxon>Amphibia</taxon>
        <taxon>Batrachia</taxon>
        <taxon>Anura</taxon>
        <taxon>Pipoidea</taxon>
        <taxon>Pipidae</taxon>
        <taxon>Xenopodinae</taxon>
        <taxon>Xenopus</taxon>
        <taxon>Xenopus</taxon>
    </lineage>
</organism>
<gene>
    <name evidence="1" type="ORF">XELAEV_18038516mg</name>
</gene>